<evidence type="ECO:0000256" key="1">
    <source>
        <dbReference type="ARBA" id="ARBA00022490"/>
    </source>
</evidence>
<dbReference type="Pfam" id="PF01015">
    <property type="entry name" value="Ribosomal_S3Ae"/>
    <property type="match status" value="1"/>
</dbReference>
<evidence type="ECO:0000256" key="3">
    <source>
        <dbReference type="ARBA" id="ARBA00023274"/>
    </source>
</evidence>
<dbReference type="EMBL" id="RCSS01000427">
    <property type="protein sequence ID" value="RVD91734.1"/>
    <property type="molecule type" value="Genomic_DNA"/>
</dbReference>
<comment type="caution">
    <text evidence="4">The sequence shown here is derived from an EMBL/GenBank/DDBJ whole genome shotgun (WGS) entry which is preliminary data.</text>
</comment>
<keyword evidence="3" id="KW-0687">Ribonucleoprotein</keyword>
<evidence type="ECO:0000256" key="2">
    <source>
        <dbReference type="ARBA" id="ARBA00022980"/>
    </source>
</evidence>
<dbReference type="GO" id="GO:0003735">
    <property type="term" value="F:structural constituent of ribosome"/>
    <property type="evidence" value="ECO:0007669"/>
    <property type="project" value="InterPro"/>
</dbReference>
<keyword evidence="1" id="KW-0963">Cytoplasm</keyword>
<organism evidence="4 5">
    <name type="scientific">Tubulinosema ratisbonensis</name>
    <dbReference type="NCBI Taxonomy" id="291195"/>
    <lineage>
        <taxon>Eukaryota</taxon>
        <taxon>Fungi</taxon>
        <taxon>Fungi incertae sedis</taxon>
        <taxon>Microsporidia</taxon>
        <taxon>Tubulinosematoidea</taxon>
        <taxon>Tubulinosematidae</taxon>
        <taxon>Tubulinosema</taxon>
    </lineage>
</organism>
<dbReference type="SMART" id="SM01397">
    <property type="entry name" value="Ribosomal_S3Ae"/>
    <property type="match status" value="1"/>
</dbReference>
<evidence type="ECO:0000313" key="4">
    <source>
        <dbReference type="EMBL" id="RVD91734.1"/>
    </source>
</evidence>
<keyword evidence="5" id="KW-1185">Reference proteome</keyword>
<dbReference type="GO" id="GO:0006412">
    <property type="term" value="P:translation"/>
    <property type="evidence" value="ECO:0007669"/>
    <property type="project" value="InterPro"/>
</dbReference>
<name>A0A437AKW5_9MICR</name>
<dbReference type="STRING" id="291195.A0A437AKW5"/>
<reference evidence="4 5" key="1">
    <citation type="submission" date="2018-10" db="EMBL/GenBank/DDBJ databases">
        <title>Draft genome sequence of the microsporidian Tubulinosema ratisbonensis.</title>
        <authorList>
            <person name="Polonais V."/>
            <person name="Peyretaillade E."/>
            <person name="Niehus S."/>
            <person name="Wawrzyniak I."/>
            <person name="Franchet A."/>
            <person name="Gaspin C."/>
            <person name="Reichstadt M."/>
            <person name="Belser C."/>
            <person name="Labadie K."/>
            <person name="Delbac F."/>
            <person name="Ferrandon D."/>
        </authorList>
    </citation>
    <scope>NUCLEOTIDE SEQUENCE [LARGE SCALE GENOMIC DNA]</scope>
    <source>
        <strain evidence="4 5">Franzen</strain>
    </source>
</reference>
<proteinExistence type="predicted"/>
<dbReference type="OrthoDB" id="9834376at2759"/>
<sequence>MKKGLKKKAVDTFAKKEWYTLKVPGAFIKTDAGKTLVNKQSSKALLDRALLGRNFEACQGDLNPNDETNSFRKFKFVISQVDGSVAKTEFNGMDLTKDKKKGIIRKWHTLVKTYQDVLTKDGYTLRIFVMGITKRELGQTKKTCYAKRANVKRVRKVIFNIIENHFSDLDLLKVMDILQGNKVTQEIEKKSLSIVPLENVFISKVKVVGKPKKEEVIN</sequence>
<dbReference type="GO" id="GO:0005840">
    <property type="term" value="C:ribosome"/>
    <property type="evidence" value="ECO:0007669"/>
    <property type="project" value="UniProtKB-KW"/>
</dbReference>
<protein>
    <submittedName>
        <fullName evidence="4">40S ribosomal S1</fullName>
    </submittedName>
</protein>
<gene>
    <name evidence="4" type="ORF">TUBRATIS_18020</name>
</gene>
<dbReference type="Proteomes" id="UP000282876">
    <property type="component" value="Unassembled WGS sequence"/>
</dbReference>
<dbReference type="AlphaFoldDB" id="A0A437AKW5"/>
<dbReference type="PANTHER" id="PTHR11830">
    <property type="entry name" value="40S RIBOSOMAL PROTEIN S3A"/>
    <property type="match status" value="1"/>
</dbReference>
<accession>A0A437AKW5</accession>
<dbReference type="GO" id="GO:1990904">
    <property type="term" value="C:ribonucleoprotein complex"/>
    <property type="evidence" value="ECO:0007669"/>
    <property type="project" value="UniProtKB-KW"/>
</dbReference>
<evidence type="ECO:0000313" key="5">
    <source>
        <dbReference type="Proteomes" id="UP000282876"/>
    </source>
</evidence>
<keyword evidence="2" id="KW-0689">Ribosomal protein</keyword>
<dbReference type="VEuPathDB" id="MicrosporidiaDB:TUBRATIS_18020"/>
<dbReference type="InterPro" id="IPR001593">
    <property type="entry name" value="Ribosomal_eS1"/>
</dbReference>